<dbReference type="Pfam" id="PF23611">
    <property type="entry name" value="zf-C2H2_16"/>
    <property type="match status" value="1"/>
</dbReference>
<dbReference type="SMART" id="SM00355">
    <property type="entry name" value="ZnF_C2H2"/>
    <property type="match status" value="5"/>
</dbReference>
<dbReference type="OrthoDB" id="10046198at2759"/>
<feature type="region of interest" description="Disordered" evidence="15">
    <location>
        <begin position="167"/>
        <end position="192"/>
    </location>
</feature>
<feature type="domain" description="C2H2-type" evidence="16">
    <location>
        <begin position="223"/>
        <end position="250"/>
    </location>
</feature>
<dbReference type="AlphaFoldDB" id="Q4SMG7"/>
<dbReference type="InterPro" id="IPR013087">
    <property type="entry name" value="Znf_C2H2_type"/>
</dbReference>
<dbReference type="PANTHER" id="PTHR45993">
    <property type="entry name" value="B-CELL LYMPHOMA/LEUKEMIA 11"/>
    <property type="match status" value="1"/>
</dbReference>
<dbReference type="FunFam" id="3.30.160.60:FF:001175">
    <property type="entry name" value="Zinc finger, C2H2 type"/>
    <property type="match status" value="1"/>
</dbReference>
<evidence type="ECO:0000256" key="14">
    <source>
        <dbReference type="PROSITE-ProRule" id="PRU00042"/>
    </source>
</evidence>
<sequence>MSRRKQGNPQHLSRREITPEVESPHNPTLSGTLTIQPQSLSSYALEPNLAHSLPPGLHTDHDLLTCGQCQMTLPLGEILLFIEHKRKQCQTGPLPADCYEKMDEPEGGGGGRSPPQQNLQQALRGEPRKVLEPVEIGIQVTPEEEKKPTKALNPKQEHIPADLLSQGHAPSHARTHTLMHTPGSTSPPQTQNKIKSCEFCGKTFKFQSNLVVHRRSHTGEKPYKCQLCDHACAQASKLKRHMKTHMHKPGSLAGRSEDGLSTTSSPEPGTSECIKNHNGDFLVEGNEEEEEEEEELENESRPESNFSMESELYRNRDNDSKQLSEEKSSFAFNKMMETRGLTSIQHYNNLIVDNRNRTELSKRCSDDQRDTADEDSVPEESDHHPPKRTIINGRNCRSDDSLVSLFPHKPTSITSSGLSNSTNKRIKTEKDTDGSPAPLIPSENVYSQWLVGYAASRHFIKDPFLGFSDSRQSPFGTSSEHSSENGSLRFSTPPGDLIDGGLSGRSGTASGGSTPHLSGGPGRPSSKDGRRSDTCEFCGKVFKNCSNLTVHRRSHTGERPYKCELCNYACAQSSKLTRHMKTHGQLGKEVYRCDICQMPFSVYSTLEKHMKKWHGEHLMSNEIKLEQAE</sequence>
<keyword evidence="8 14" id="KW-0863">Zinc-finger</keyword>
<dbReference type="FunFam" id="3.30.160.60:FF:000037">
    <property type="entry name" value="B-cell lymphoma/leukemia 11A isoform X1"/>
    <property type="match status" value="1"/>
</dbReference>
<evidence type="ECO:0000256" key="7">
    <source>
        <dbReference type="ARBA" id="ARBA00022737"/>
    </source>
</evidence>
<reference evidence="17" key="1">
    <citation type="journal article" date="2004" name="Nature">
        <title>Genome duplication in the teleost fish Tetraodon nigroviridis reveals the early vertebrate proto-karyotype.</title>
        <authorList>
            <person name="Jaillon O."/>
            <person name="Aury J.-M."/>
            <person name="Brunet F."/>
            <person name="Petit J.-L."/>
            <person name="Stange-Thomann N."/>
            <person name="Mauceli E."/>
            <person name="Bouneau L."/>
            <person name="Fischer C."/>
            <person name="Ozouf-Costaz C."/>
            <person name="Bernot A."/>
            <person name="Nicaud S."/>
            <person name="Jaffe D."/>
            <person name="Fisher S."/>
            <person name="Lutfalla G."/>
            <person name="Dossat C."/>
            <person name="Segurens B."/>
            <person name="Dasilva C."/>
            <person name="Salanoubat M."/>
            <person name="Levy M."/>
            <person name="Boudet N."/>
            <person name="Castellano S."/>
            <person name="Anthouard V."/>
            <person name="Jubin C."/>
            <person name="Castelli V."/>
            <person name="Katinka M."/>
            <person name="Vacherie B."/>
            <person name="Biemont C."/>
            <person name="Skalli Z."/>
            <person name="Cattolico L."/>
            <person name="Poulain J."/>
            <person name="De Berardinis V."/>
            <person name="Cruaud C."/>
            <person name="Duprat S."/>
            <person name="Brottier P."/>
            <person name="Coutanceau J.-P."/>
            <person name="Gouzy J."/>
            <person name="Parra G."/>
            <person name="Lardier G."/>
            <person name="Chapple C."/>
            <person name="McKernan K.J."/>
            <person name="McEwan P."/>
            <person name="Bosak S."/>
            <person name="Kellis M."/>
            <person name="Volff J.-N."/>
            <person name="Guigo R."/>
            <person name="Zody M.C."/>
            <person name="Mesirov J."/>
            <person name="Lindblad-Toh K."/>
            <person name="Birren B."/>
            <person name="Nusbaum C."/>
            <person name="Kahn D."/>
            <person name="Robinson-Rechavi M."/>
            <person name="Laudet V."/>
            <person name="Schachter V."/>
            <person name="Quetier F."/>
            <person name="Saurin W."/>
            <person name="Scarpelli C."/>
            <person name="Wincker P."/>
            <person name="Lander E.S."/>
            <person name="Weissenbach J."/>
            <person name="Roest Crollius H."/>
        </authorList>
    </citation>
    <scope>NUCLEOTIDE SEQUENCE [LARGE SCALE GENOMIC DNA]</scope>
</reference>
<reference evidence="17" key="2">
    <citation type="submission" date="2004-02" db="EMBL/GenBank/DDBJ databases">
        <authorList>
            <consortium name="Genoscope"/>
            <consortium name="Whitehead Institute Centre for Genome Research"/>
        </authorList>
    </citation>
    <scope>NUCLEOTIDE SEQUENCE</scope>
</reference>
<dbReference type="PANTHER" id="PTHR45993:SF4">
    <property type="entry name" value="B-CELL LYMPHOMA_LEUKEMIA 11B"/>
    <property type="match status" value="1"/>
</dbReference>
<feature type="compositionally biased region" description="Low complexity" evidence="15">
    <location>
        <begin position="261"/>
        <end position="272"/>
    </location>
</feature>
<feature type="compositionally biased region" description="Polar residues" evidence="15">
    <location>
        <begin position="471"/>
        <end position="490"/>
    </location>
</feature>
<dbReference type="FunFam" id="3.30.160.60:FF:000106">
    <property type="entry name" value="B-cell lymphoma/leukemia 11A isoform X2"/>
    <property type="match status" value="1"/>
</dbReference>
<dbReference type="Gene3D" id="3.30.160.60">
    <property type="entry name" value="Classic Zinc Finger"/>
    <property type="match status" value="5"/>
</dbReference>
<dbReference type="InterPro" id="IPR051497">
    <property type="entry name" value="Dev/Hematopoietic_TF"/>
</dbReference>
<evidence type="ECO:0000256" key="15">
    <source>
        <dbReference type="SAM" id="MobiDB-lite"/>
    </source>
</evidence>
<dbReference type="GO" id="GO:0045944">
    <property type="term" value="P:positive regulation of transcription by RNA polymerase II"/>
    <property type="evidence" value="ECO:0007669"/>
    <property type="project" value="TreeGrafter"/>
</dbReference>
<evidence type="ECO:0000256" key="2">
    <source>
        <dbReference type="ARBA" id="ARBA00022481"/>
    </source>
</evidence>
<evidence type="ECO:0000256" key="3">
    <source>
        <dbReference type="ARBA" id="ARBA00022491"/>
    </source>
</evidence>
<keyword evidence="13" id="KW-0539">Nucleus</keyword>
<dbReference type="GO" id="GO:0000978">
    <property type="term" value="F:RNA polymerase II cis-regulatory region sequence-specific DNA binding"/>
    <property type="evidence" value="ECO:0007669"/>
    <property type="project" value="TreeGrafter"/>
</dbReference>
<evidence type="ECO:0000256" key="10">
    <source>
        <dbReference type="ARBA" id="ARBA00022843"/>
    </source>
</evidence>
<evidence type="ECO:0000256" key="5">
    <source>
        <dbReference type="ARBA" id="ARBA00022553"/>
    </source>
</evidence>
<feature type="domain" description="C2H2-type" evidence="16">
    <location>
        <begin position="561"/>
        <end position="583"/>
    </location>
</feature>
<evidence type="ECO:0000313" key="17">
    <source>
        <dbReference type="EMBL" id="CAF98165.1"/>
    </source>
</evidence>
<keyword evidence="10" id="KW-0832">Ubl conjugation</keyword>
<accession>Q4SMG7</accession>
<feature type="non-terminal residue" evidence="17">
    <location>
        <position position="1"/>
    </location>
</feature>
<feature type="domain" description="C2H2-type" evidence="16">
    <location>
        <begin position="195"/>
        <end position="222"/>
    </location>
</feature>
<evidence type="ECO:0000256" key="13">
    <source>
        <dbReference type="ARBA" id="ARBA00023242"/>
    </source>
</evidence>
<gene>
    <name evidence="17" type="ORF">GSTENG00015769001</name>
</gene>
<feature type="compositionally biased region" description="Basic and acidic residues" evidence="15">
    <location>
        <begin position="311"/>
        <end position="324"/>
    </location>
</feature>
<dbReference type="GO" id="GO:0003700">
    <property type="term" value="F:DNA-binding transcription factor activity"/>
    <property type="evidence" value="ECO:0007669"/>
    <property type="project" value="TreeGrafter"/>
</dbReference>
<comment type="subcellular location">
    <subcellularLocation>
        <location evidence="1">Nucleus</location>
    </subcellularLocation>
</comment>
<dbReference type="Pfam" id="PF00096">
    <property type="entry name" value="zf-C2H2"/>
    <property type="match status" value="4"/>
</dbReference>
<feature type="compositionally biased region" description="Acidic residues" evidence="15">
    <location>
        <begin position="285"/>
        <end position="297"/>
    </location>
</feature>
<feature type="compositionally biased region" description="Polar residues" evidence="15">
    <location>
        <begin position="182"/>
        <end position="192"/>
    </location>
</feature>
<feature type="region of interest" description="Disordered" evidence="15">
    <location>
        <begin position="360"/>
        <end position="440"/>
    </location>
</feature>
<proteinExistence type="predicted"/>
<evidence type="ECO:0000256" key="9">
    <source>
        <dbReference type="ARBA" id="ARBA00022833"/>
    </source>
</evidence>
<evidence type="ECO:0000256" key="12">
    <source>
        <dbReference type="ARBA" id="ARBA00023163"/>
    </source>
</evidence>
<keyword evidence="2" id="KW-0488">Methylation</keyword>
<dbReference type="PROSITE" id="PS00028">
    <property type="entry name" value="ZINC_FINGER_C2H2_1"/>
    <property type="match status" value="5"/>
</dbReference>
<comment type="caution">
    <text evidence="17">The sequence shown here is derived from an EMBL/GenBank/DDBJ whole genome shotgun (WGS) entry which is preliminary data.</text>
</comment>
<evidence type="ECO:0000256" key="11">
    <source>
        <dbReference type="ARBA" id="ARBA00023015"/>
    </source>
</evidence>
<evidence type="ECO:0000256" key="6">
    <source>
        <dbReference type="ARBA" id="ARBA00022723"/>
    </source>
</evidence>
<feature type="compositionally biased region" description="Polar residues" evidence="15">
    <location>
        <begin position="411"/>
        <end position="423"/>
    </location>
</feature>
<feature type="compositionally biased region" description="Basic residues" evidence="15">
    <location>
        <begin position="239"/>
        <end position="248"/>
    </location>
</feature>
<feature type="region of interest" description="Disordered" evidence="15">
    <location>
        <begin position="100"/>
        <end position="130"/>
    </location>
</feature>
<keyword evidence="12" id="KW-0804">Transcription</keyword>
<dbReference type="FunFam" id="3.30.160.60:FF:000046">
    <property type="entry name" value="Putative B-cell lymphoma/leukemia 11A"/>
    <property type="match status" value="1"/>
</dbReference>
<keyword evidence="4" id="KW-1017">Isopeptide bond</keyword>
<dbReference type="EMBL" id="CAAE01014551">
    <property type="protein sequence ID" value="CAF98165.1"/>
    <property type="molecule type" value="Genomic_DNA"/>
</dbReference>
<feature type="compositionally biased region" description="Basic and acidic residues" evidence="15">
    <location>
        <begin position="360"/>
        <end position="371"/>
    </location>
</feature>
<feature type="region of interest" description="Disordered" evidence="15">
    <location>
        <begin position="471"/>
        <end position="530"/>
    </location>
</feature>
<keyword evidence="7" id="KW-0677">Repeat</keyword>
<keyword evidence="11" id="KW-0805">Transcription regulation</keyword>
<feature type="region of interest" description="Disordered" evidence="15">
    <location>
        <begin position="1"/>
        <end position="33"/>
    </location>
</feature>
<name>Q4SMG7_TETNG</name>
<dbReference type="InterPro" id="IPR057448">
    <property type="entry name" value="BCL-11A_Znf_CCHC"/>
</dbReference>
<dbReference type="Pfam" id="PF25491">
    <property type="entry name" value="CCHC_BCL-11A"/>
    <property type="match status" value="1"/>
</dbReference>
<evidence type="ECO:0000259" key="16">
    <source>
        <dbReference type="PROSITE" id="PS50157"/>
    </source>
</evidence>
<dbReference type="GO" id="GO:0016514">
    <property type="term" value="C:SWI/SNF complex"/>
    <property type="evidence" value="ECO:0007669"/>
    <property type="project" value="UniProtKB-ARBA"/>
</dbReference>
<dbReference type="InterPro" id="IPR036236">
    <property type="entry name" value="Znf_C2H2_sf"/>
</dbReference>
<keyword evidence="3" id="KW-0678">Repressor</keyword>
<feature type="domain" description="C2H2-type" evidence="16">
    <location>
        <begin position="533"/>
        <end position="560"/>
    </location>
</feature>
<evidence type="ECO:0000256" key="4">
    <source>
        <dbReference type="ARBA" id="ARBA00022499"/>
    </source>
</evidence>
<keyword evidence="5" id="KW-0597">Phosphoprotein</keyword>
<dbReference type="InterPro" id="IPR056438">
    <property type="entry name" value="Znf-C2H2_CTCF"/>
</dbReference>
<keyword evidence="6" id="KW-0479">Metal-binding</keyword>
<protein>
    <submittedName>
        <fullName evidence="17">(spotted green pufferfish) hypothetical protein</fullName>
    </submittedName>
</protein>
<feature type="region of interest" description="Disordered" evidence="15">
    <location>
        <begin position="239"/>
        <end position="324"/>
    </location>
</feature>
<dbReference type="GO" id="GO:0008270">
    <property type="term" value="F:zinc ion binding"/>
    <property type="evidence" value="ECO:0007669"/>
    <property type="project" value="UniProtKB-KW"/>
</dbReference>
<evidence type="ECO:0000256" key="1">
    <source>
        <dbReference type="ARBA" id="ARBA00004123"/>
    </source>
</evidence>
<organism evidence="17">
    <name type="scientific">Tetraodon nigroviridis</name>
    <name type="common">Spotted green pufferfish</name>
    <name type="synonym">Chelonodon nigroviridis</name>
    <dbReference type="NCBI Taxonomy" id="99883"/>
    <lineage>
        <taxon>Eukaryota</taxon>
        <taxon>Metazoa</taxon>
        <taxon>Chordata</taxon>
        <taxon>Craniata</taxon>
        <taxon>Vertebrata</taxon>
        <taxon>Euteleostomi</taxon>
        <taxon>Actinopterygii</taxon>
        <taxon>Neopterygii</taxon>
        <taxon>Teleostei</taxon>
        <taxon>Neoteleostei</taxon>
        <taxon>Acanthomorphata</taxon>
        <taxon>Eupercaria</taxon>
        <taxon>Tetraodontiformes</taxon>
        <taxon>Tetradontoidea</taxon>
        <taxon>Tetraodontidae</taxon>
        <taxon>Tetraodon</taxon>
    </lineage>
</organism>
<evidence type="ECO:0000256" key="8">
    <source>
        <dbReference type="ARBA" id="ARBA00022771"/>
    </source>
</evidence>
<dbReference type="PROSITE" id="PS50157">
    <property type="entry name" value="ZINC_FINGER_C2H2_2"/>
    <property type="match status" value="5"/>
</dbReference>
<keyword evidence="9" id="KW-0862">Zinc</keyword>
<dbReference type="SUPFAM" id="SSF57667">
    <property type="entry name" value="beta-beta-alpha zinc fingers"/>
    <property type="match status" value="3"/>
</dbReference>
<dbReference type="KEGG" id="tng:GSTEN00015769G001"/>
<feature type="domain" description="C2H2-type" evidence="16">
    <location>
        <begin position="591"/>
        <end position="614"/>
    </location>
</feature>